<comment type="caution">
    <text evidence="2">The sequence shown here is derived from an EMBL/GenBank/DDBJ whole genome shotgun (WGS) entry which is preliminary data.</text>
</comment>
<evidence type="ECO:0000313" key="3">
    <source>
        <dbReference type="Proteomes" id="UP000719766"/>
    </source>
</evidence>
<feature type="compositionally biased region" description="Basic and acidic residues" evidence="1">
    <location>
        <begin position="216"/>
        <end position="228"/>
    </location>
</feature>
<keyword evidence="3" id="KW-1185">Reference proteome</keyword>
<dbReference type="OrthoDB" id="3271227at2759"/>
<feature type="region of interest" description="Disordered" evidence="1">
    <location>
        <begin position="355"/>
        <end position="421"/>
    </location>
</feature>
<evidence type="ECO:0000313" key="2">
    <source>
        <dbReference type="EMBL" id="KAG1798117.1"/>
    </source>
</evidence>
<dbReference type="AlphaFoldDB" id="A0A9P7DLY1"/>
<gene>
    <name evidence="2" type="ORF">HD556DRAFT_1525706</name>
</gene>
<feature type="compositionally biased region" description="Basic residues" evidence="1">
    <location>
        <begin position="356"/>
        <end position="374"/>
    </location>
</feature>
<feature type="compositionally biased region" description="Basic residues" evidence="1">
    <location>
        <begin position="229"/>
        <end position="242"/>
    </location>
</feature>
<evidence type="ECO:0000256" key="1">
    <source>
        <dbReference type="SAM" id="MobiDB-lite"/>
    </source>
</evidence>
<dbReference type="Proteomes" id="UP000719766">
    <property type="component" value="Unassembled WGS sequence"/>
</dbReference>
<dbReference type="RefSeq" id="XP_041162928.1">
    <property type="nucleotide sequence ID" value="XM_041309285.1"/>
</dbReference>
<feature type="compositionally biased region" description="Basic and acidic residues" evidence="1">
    <location>
        <begin position="375"/>
        <end position="392"/>
    </location>
</feature>
<accession>A0A9P7DLY1</accession>
<name>A0A9P7DLY1_9AGAM</name>
<dbReference type="GeneID" id="64603049"/>
<sequence>MADVTDDWIVADSEFEDASRPLQIADRSGLLSGTPFSTGPEKMLQHCFIYYQSSTDPQRGREPLDTSNVSLFTPPPGHQDSEPPNPSLLFPRGAGTPVPKSKPRPRPVPRKSKSRTTSTIYDDFIKDDELCSSGSLIDSASAIPASTLTADSIHPPTTPSAVSDLIEEVDPVFSVADRAKTWTRKTQVKKPTYVPVNHDVIELTSDSDLDELSLEPPRKRQKSQDKPVKPKPRPRPKPKPKARTSPSLEVHEESIVDTQPSNIVVLPAPQKPALPSQLSSTTSRLPSSIPALPDLSSPPSSPPEITHVPDTSSSSIIAPPLFFAPLSPVVPEIDDSHTLEDENGNGDVDIIVAANKGKKKDTKLSSRAKGKKKGQKQDDRIELNDLAHKFPMDEPAAGNNALEDDDFIEAPTSAPHFEDGL</sequence>
<organism evidence="2 3">
    <name type="scientific">Suillus plorans</name>
    <dbReference type="NCBI Taxonomy" id="116603"/>
    <lineage>
        <taxon>Eukaryota</taxon>
        <taxon>Fungi</taxon>
        <taxon>Dikarya</taxon>
        <taxon>Basidiomycota</taxon>
        <taxon>Agaricomycotina</taxon>
        <taxon>Agaricomycetes</taxon>
        <taxon>Agaricomycetidae</taxon>
        <taxon>Boletales</taxon>
        <taxon>Suillineae</taxon>
        <taxon>Suillaceae</taxon>
        <taxon>Suillus</taxon>
    </lineage>
</organism>
<protein>
    <submittedName>
        <fullName evidence="2">Uncharacterized protein</fullName>
    </submittedName>
</protein>
<feature type="compositionally biased region" description="Low complexity" evidence="1">
    <location>
        <begin position="285"/>
        <end position="298"/>
    </location>
</feature>
<feature type="region of interest" description="Disordered" evidence="1">
    <location>
        <begin position="54"/>
        <end position="119"/>
    </location>
</feature>
<feature type="region of interest" description="Disordered" evidence="1">
    <location>
        <begin position="185"/>
        <end position="313"/>
    </location>
</feature>
<reference evidence="2" key="1">
    <citation type="journal article" date="2020" name="New Phytol.">
        <title>Comparative genomics reveals dynamic genome evolution in host specialist ectomycorrhizal fungi.</title>
        <authorList>
            <person name="Lofgren L.A."/>
            <person name="Nguyen N.H."/>
            <person name="Vilgalys R."/>
            <person name="Ruytinx J."/>
            <person name="Liao H.L."/>
            <person name="Branco S."/>
            <person name="Kuo A."/>
            <person name="LaButti K."/>
            <person name="Lipzen A."/>
            <person name="Andreopoulos W."/>
            <person name="Pangilinan J."/>
            <person name="Riley R."/>
            <person name="Hundley H."/>
            <person name="Na H."/>
            <person name="Barry K."/>
            <person name="Grigoriev I.V."/>
            <person name="Stajich J.E."/>
            <person name="Kennedy P.G."/>
        </authorList>
    </citation>
    <scope>NUCLEOTIDE SEQUENCE</scope>
    <source>
        <strain evidence="2">S12</strain>
    </source>
</reference>
<feature type="compositionally biased region" description="Basic residues" evidence="1">
    <location>
        <begin position="101"/>
        <end position="114"/>
    </location>
</feature>
<dbReference type="EMBL" id="JABBWE010000014">
    <property type="protein sequence ID" value="KAG1798117.1"/>
    <property type="molecule type" value="Genomic_DNA"/>
</dbReference>
<proteinExistence type="predicted"/>